<name>A0A0C9V7W7_SPHS4</name>
<accession>A0A0C9V7W7</accession>
<feature type="compositionally biased region" description="Polar residues" evidence="1">
    <location>
        <begin position="229"/>
        <end position="238"/>
    </location>
</feature>
<reference evidence="2 3" key="1">
    <citation type="submission" date="2014-06" db="EMBL/GenBank/DDBJ databases">
        <title>Evolutionary Origins and Diversification of the Mycorrhizal Mutualists.</title>
        <authorList>
            <consortium name="DOE Joint Genome Institute"/>
            <consortium name="Mycorrhizal Genomics Consortium"/>
            <person name="Kohler A."/>
            <person name="Kuo A."/>
            <person name="Nagy L.G."/>
            <person name="Floudas D."/>
            <person name="Copeland A."/>
            <person name="Barry K.W."/>
            <person name="Cichocki N."/>
            <person name="Veneault-Fourrey C."/>
            <person name="LaButti K."/>
            <person name="Lindquist E.A."/>
            <person name="Lipzen A."/>
            <person name="Lundell T."/>
            <person name="Morin E."/>
            <person name="Murat C."/>
            <person name="Riley R."/>
            <person name="Ohm R."/>
            <person name="Sun H."/>
            <person name="Tunlid A."/>
            <person name="Henrissat B."/>
            <person name="Grigoriev I.V."/>
            <person name="Hibbett D.S."/>
            <person name="Martin F."/>
        </authorList>
    </citation>
    <scope>NUCLEOTIDE SEQUENCE [LARGE SCALE GENOMIC DNA]</scope>
    <source>
        <strain evidence="2 3">SS14</strain>
    </source>
</reference>
<feature type="region of interest" description="Disordered" evidence="1">
    <location>
        <begin position="124"/>
        <end position="253"/>
    </location>
</feature>
<feature type="compositionally biased region" description="Basic and acidic residues" evidence="1">
    <location>
        <begin position="160"/>
        <end position="179"/>
    </location>
</feature>
<gene>
    <name evidence="2" type="ORF">M422DRAFT_783108</name>
</gene>
<dbReference type="EMBL" id="KN837211">
    <property type="protein sequence ID" value="KIJ33515.1"/>
    <property type="molecule type" value="Genomic_DNA"/>
</dbReference>
<evidence type="ECO:0000313" key="3">
    <source>
        <dbReference type="Proteomes" id="UP000054279"/>
    </source>
</evidence>
<dbReference type="HOGENOM" id="CLU_826840_0_0_1"/>
<sequence>MATKKTSPNWSNQLEMPTQAAQVFLPQLESDVAAAAVALREGETADALRLFTIPKPSVPNTDTSKKGVIPPPKTGFKASPLDLHEYTSTCIFLFVTGARSASVPPQSPPSFALACKSVRNSTVRRTHKGGGCHISREIHRPHARSKAQGYSRGGRLLGEQSRRSDGQESQPLKREDHRILGLARSRQSRQGTHPSPPRRRKGRCAEVAPRSGRRNRQDVHMGPGDEIQHLTTGDGSQQRRAHPDNDMDCPSTGSAFITIALTSASVATPSTTHQPPGNAQDTSAFDPVTLNICQGIDSKNEPQHTNPLPPSVWVKEFHDLITNFMISVSRFGGPRS</sequence>
<keyword evidence="3" id="KW-1185">Reference proteome</keyword>
<organism evidence="2 3">
    <name type="scientific">Sphaerobolus stellatus (strain SS14)</name>
    <dbReference type="NCBI Taxonomy" id="990650"/>
    <lineage>
        <taxon>Eukaryota</taxon>
        <taxon>Fungi</taxon>
        <taxon>Dikarya</taxon>
        <taxon>Basidiomycota</taxon>
        <taxon>Agaricomycotina</taxon>
        <taxon>Agaricomycetes</taxon>
        <taxon>Phallomycetidae</taxon>
        <taxon>Geastrales</taxon>
        <taxon>Sphaerobolaceae</taxon>
        <taxon>Sphaerobolus</taxon>
    </lineage>
</organism>
<proteinExistence type="predicted"/>
<protein>
    <submittedName>
        <fullName evidence="2">Uncharacterized protein</fullName>
    </submittedName>
</protein>
<dbReference type="Proteomes" id="UP000054279">
    <property type="component" value="Unassembled WGS sequence"/>
</dbReference>
<dbReference type="AlphaFoldDB" id="A0A0C9V7W7"/>
<evidence type="ECO:0000256" key="1">
    <source>
        <dbReference type="SAM" id="MobiDB-lite"/>
    </source>
</evidence>
<evidence type="ECO:0000313" key="2">
    <source>
        <dbReference type="EMBL" id="KIJ33515.1"/>
    </source>
</evidence>